<dbReference type="PIRSF" id="PIRSF037495">
    <property type="entry name" value="Opine_OX_OoxA/HcnB"/>
    <property type="match status" value="1"/>
</dbReference>
<gene>
    <name evidence="4" type="ORF">EOD42_12640</name>
</gene>
<proteinExistence type="predicted"/>
<accession>A0A437MEE2</accession>
<dbReference type="RefSeq" id="WP_127787908.1">
    <property type="nucleotide sequence ID" value="NZ_SACL01000004.1"/>
</dbReference>
<dbReference type="Proteomes" id="UP000282957">
    <property type="component" value="Unassembled WGS sequence"/>
</dbReference>
<dbReference type="Pfam" id="PF04324">
    <property type="entry name" value="Fer2_BFD"/>
    <property type="match status" value="1"/>
</dbReference>
<comment type="caution">
    <text evidence="4">The sequence shown here is derived from an EMBL/GenBank/DDBJ whole genome shotgun (WGS) entry which is preliminary data.</text>
</comment>
<dbReference type="Gene3D" id="3.50.50.60">
    <property type="entry name" value="FAD/NAD(P)-binding domain"/>
    <property type="match status" value="2"/>
</dbReference>
<sequence>MIDLLILGAGPAGMAAAIEASRLGLSVQLLDENAAPGGQVHRNARADARGPGDIQAHAGAKLMAELAASGADCVYGATLWAIEPGPTAFYSVNGAARRVEAKRIILAPGATERALPIPGWTLPGVMGVGAAQTLLKSAGLVPQGEVWIAGQGPLLWLYAAQALAKGGRIAGILDMSDPGAWRRAVWRLPCALRKPRYLMLGLSWMRAVTKAVPVHCGRAIRALGTDRLEAIEIDGVRHAADTLLLHDGVVPNTQITRAIQGLRHEWNEAQRAFRPVLDEYGHTSVAGVMVAGDSGGIGGAWAAALSGRIAAIGAACDLGLFGVEQRDALAGPLMLQRGDELAPRGFLDTLYAPLPVPAAADTILCRCEEVTRGTIDNAAQLGCLGVNQLKAFTRAGMGACQGRTCHPLIHAAMAEARHAPAADMEAMRTRFPTKPLTIGELAALAE</sequence>
<evidence type="ECO:0000313" key="4">
    <source>
        <dbReference type="EMBL" id="RVT95975.1"/>
    </source>
</evidence>
<evidence type="ECO:0000313" key="5">
    <source>
        <dbReference type="Proteomes" id="UP000282957"/>
    </source>
</evidence>
<dbReference type="InterPro" id="IPR041854">
    <property type="entry name" value="BFD-like_2Fe2S-bd_dom_sf"/>
</dbReference>
<dbReference type="PANTHER" id="PTHR42949:SF3">
    <property type="entry name" value="ANAEROBIC GLYCEROL-3-PHOSPHATE DEHYDROGENASE SUBUNIT B"/>
    <property type="match status" value="1"/>
</dbReference>
<dbReference type="PANTHER" id="PTHR42949">
    <property type="entry name" value="ANAEROBIC GLYCEROL-3-PHOSPHATE DEHYDROGENASE SUBUNIT B"/>
    <property type="match status" value="1"/>
</dbReference>
<dbReference type="AlphaFoldDB" id="A0A437MEE2"/>
<dbReference type="InterPro" id="IPR017224">
    <property type="entry name" value="Opine_Oxase_asu/HCN_bsu"/>
</dbReference>
<dbReference type="Pfam" id="PF07992">
    <property type="entry name" value="Pyr_redox_2"/>
    <property type="match status" value="1"/>
</dbReference>
<dbReference type="PRINTS" id="PR00469">
    <property type="entry name" value="PNDRDTASEII"/>
</dbReference>
<dbReference type="InterPro" id="IPR036188">
    <property type="entry name" value="FAD/NAD-bd_sf"/>
</dbReference>
<evidence type="ECO:0000259" key="3">
    <source>
        <dbReference type="Pfam" id="PF07992"/>
    </source>
</evidence>
<dbReference type="CDD" id="cd19946">
    <property type="entry name" value="GlpA-like_Fer2_BFD-like"/>
    <property type="match status" value="1"/>
</dbReference>
<evidence type="ECO:0000259" key="2">
    <source>
        <dbReference type="Pfam" id="PF04324"/>
    </source>
</evidence>
<organism evidence="4 5">
    <name type="scientific">Rhodovarius crocodyli</name>
    <dbReference type="NCBI Taxonomy" id="1979269"/>
    <lineage>
        <taxon>Bacteria</taxon>
        <taxon>Pseudomonadati</taxon>
        <taxon>Pseudomonadota</taxon>
        <taxon>Alphaproteobacteria</taxon>
        <taxon>Acetobacterales</taxon>
        <taxon>Roseomonadaceae</taxon>
        <taxon>Rhodovarius</taxon>
    </lineage>
</organism>
<protein>
    <submittedName>
        <fullName evidence="4">FAD-dependent oxidoreductase</fullName>
    </submittedName>
</protein>
<dbReference type="PRINTS" id="PR00368">
    <property type="entry name" value="FADPNR"/>
</dbReference>
<keyword evidence="1" id="KW-0560">Oxidoreductase</keyword>
<feature type="domain" description="FAD/NAD(P)-binding" evidence="3">
    <location>
        <begin position="3"/>
        <end position="120"/>
    </location>
</feature>
<reference evidence="4 5" key="1">
    <citation type="submission" date="2019-01" db="EMBL/GenBank/DDBJ databases">
        <authorList>
            <person name="Chen W.-M."/>
        </authorList>
    </citation>
    <scope>NUCLEOTIDE SEQUENCE [LARGE SCALE GENOMIC DNA]</scope>
    <source>
        <strain evidence="4 5">CCP-6</strain>
    </source>
</reference>
<feature type="domain" description="BFD-like [2Fe-2S]-binding" evidence="2">
    <location>
        <begin position="363"/>
        <end position="414"/>
    </location>
</feature>
<dbReference type="Gene3D" id="1.10.10.1100">
    <property type="entry name" value="BFD-like [2Fe-2S]-binding domain"/>
    <property type="match status" value="1"/>
</dbReference>
<keyword evidence="5" id="KW-1185">Reference proteome</keyword>
<name>A0A437MEE2_9PROT</name>
<dbReference type="InterPro" id="IPR051691">
    <property type="entry name" value="Metab_Enz_Cyan_OpOx_G3PDH"/>
</dbReference>
<dbReference type="SUPFAM" id="SSF51905">
    <property type="entry name" value="FAD/NAD(P)-binding domain"/>
    <property type="match status" value="1"/>
</dbReference>
<dbReference type="InterPro" id="IPR023753">
    <property type="entry name" value="FAD/NAD-binding_dom"/>
</dbReference>
<dbReference type="OrthoDB" id="9801699at2"/>
<dbReference type="GO" id="GO:0016491">
    <property type="term" value="F:oxidoreductase activity"/>
    <property type="evidence" value="ECO:0007669"/>
    <property type="project" value="UniProtKB-KW"/>
</dbReference>
<dbReference type="EMBL" id="SACL01000004">
    <property type="protein sequence ID" value="RVT95975.1"/>
    <property type="molecule type" value="Genomic_DNA"/>
</dbReference>
<dbReference type="InterPro" id="IPR007419">
    <property type="entry name" value="BFD-like_2Fe2S-bd_dom"/>
</dbReference>
<evidence type="ECO:0000256" key="1">
    <source>
        <dbReference type="ARBA" id="ARBA00023002"/>
    </source>
</evidence>